<dbReference type="GO" id="GO:0008999">
    <property type="term" value="F:protein-N-terminal-alanine acetyltransferase activity"/>
    <property type="evidence" value="ECO:0007669"/>
    <property type="project" value="TreeGrafter"/>
</dbReference>
<evidence type="ECO:0000313" key="3">
    <source>
        <dbReference type="Proteomes" id="UP000288623"/>
    </source>
</evidence>
<sequence>MEWQLDAHMTLQQLSDAHAEAMFAAVDGHRSYLREWLPWVDGTKTILDTRQFIAFTEKQFAVSGILNMAILYKGQFAGTVGTHALDRENRSTSIGYWLAEDFQGHGLMTRSVARLVDYLFDAVKLHRVEIRAAVENRASRAIPERLGFTQEGIARESEWLYDHFVDHAVYALLEGERS</sequence>
<gene>
    <name evidence="2" type="ORF">QI30_06770</name>
</gene>
<dbReference type="GO" id="GO:0005737">
    <property type="term" value="C:cytoplasm"/>
    <property type="evidence" value="ECO:0007669"/>
    <property type="project" value="TreeGrafter"/>
</dbReference>
<evidence type="ECO:0000313" key="2">
    <source>
        <dbReference type="EMBL" id="RUS57277.1"/>
    </source>
</evidence>
<keyword evidence="2" id="KW-0808">Transferase</keyword>
<dbReference type="InterPro" id="IPR051908">
    <property type="entry name" value="Ribosomal_N-acetyltransferase"/>
</dbReference>
<name>A0A433RVF5_9BACL</name>
<dbReference type="AlphaFoldDB" id="A0A433RVF5"/>
<dbReference type="SUPFAM" id="SSF55729">
    <property type="entry name" value="Acyl-CoA N-acyltransferases (Nat)"/>
    <property type="match status" value="1"/>
</dbReference>
<keyword evidence="3" id="KW-1185">Reference proteome</keyword>
<dbReference type="Proteomes" id="UP000288623">
    <property type="component" value="Unassembled WGS sequence"/>
</dbReference>
<comment type="caution">
    <text evidence="2">The sequence shown here is derived from an EMBL/GenBank/DDBJ whole genome shotgun (WGS) entry which is preliminary data.</text>
</comment>
<dbReference type="Pfam" id="PF13302">
    <property type="entry name" value="Acetyltransf_3"/>
    <property type="match status" value="1"/>
</dbReference>
<dbReference type="InterPro" id="IPR016181">
    <property type="entry name" value="Acyl_CoA_acyltransferase"/>
</dbReference>
<reference evidence="2 3" key="1">
    <citation type="submission" date="2014-11" db="EMBL/GenBank/DDBJ databases">
        <title>Genome sequence and analysis of novel Kurthia sp.</title>
        <authorList>
            <person name="Lawson J.N."/>
            <person name="Gonzalez J.E."/>
            <person name="Rinauldi L."/>
            <person name="Xuan Z."/>
            <person name="Firman A."/>
            <person name="Shaddox L."/>
            <person name="Trudeau A."/>
            <person name="Shah S."/>
            <person name="Reiman D."/>
        </authorList>
    </citation>
    <scope>NUCLEOTIDE SEQUENCE [LARGE SCALE GENOMIC DNA]</scope>
    <source>
        <strain evidence="2 3">3B1D</strain>
    </source>
</reference>
<accession>A0A433RVF5</accession>
<proteinExistence type="predicted"/>
<organism evidence="2 3">
    <name type="scientific">Candidatus Kurthia intestinigallinarum</name>
    <dbReference type="NCBI Taxonomy" id="1562256"/>
    <lineage>
        <taxon>Bacteria</taxon>
        <taxon>Bacillati</taxon>
        <taxon>Bacillota</taxon>
        <taxon>Bacilli</taxon>
        <taxon>Bacillales</taxon>
        <taxon>Caryophanaceae</taxon>
        <taxon>Kurthia</taxon>
    </lineage>
</organism>
<feature type="domain" description="N-acetyltransferase" evidence="1">
    <location>
        <begin position="9"/>
        <end position="176"/>
    </location>
</feature>
<dbReference type="PANTHER" id="PTHR43441:SF12">
    <property type="entry name" value="RIBOSOMAL N-ACETYLTRANSFERASE YDAF-RELATED"/>
    <property type="match status" value="1"/>
</dbReference>
<dbReference type="InterPro" id="IPR000182">
    <property type="entry name" value="GNAT_dom"/>
</dbReference>
<dbReference type="PANTHER" id="PTHR43441">
    <property type="entry name" value="RIBOSOMAL-PROTEIN-SERINE ACETYLTRANSFERASE"/>
    <property type="match status" value="1"/>
</dbReference>
<dbReference type="PROSITE" id="PS51186">
    <property type="entry name" value="GNAT"/>
    <property type="match status" value="1"/>
</dbReference>
<evidence type="ECO:0000259" key="1">
    <source>
        <dbReference type="PROSITE" id="PS51186"/>
    </source>
</evidence>
<dbReference type="RefSeq" id="WP_126990178.1">
    <property type="nucleotide sequence ID" value="NZ_JTFC01000026.1"/>
</dbReference>
<dbReference type="Gene3D" id="3.40.630.30">
    <property type="match status" value="1"/>
</dbReference>
<protein>
    <submittedName>
        <fullName evidence="2">Alanine acetyltransferase</fullName>
    </submittedName>
</protein>
<dbReference type="GO" id="GO:1990189">
    <property type="term" value="F:protein N-terminal-serine acetyltransferase activity"/>
    <property type="evidence" value="ECO:0007669"/>
    <property type="project" value="TreeGrafter"/>
</dbReference>
<dbReference type="OrthoDB" id="9784707at2"/>
<dbReference type="EMBL" id="JTFC01000026">
    <property type="protein sequence ID" value="RUS57277.1"/>
    <property type="molecule type" value="Genomic_DNA"/>
</dbReference>